<keyword evidence="1" id="KW-0605">Phycobilisome</keyword>
<keyword evidence="1" id="KW-0157">Chromophore</keyword>
<gene>
    <name evidence="3" type="ORF">QQ91_0016045</name>
</gene>
<dbReference type="Pfam" id="PF09150">
    <property type="entry name" value="Carot_N"/>
    <property type="match status" value="1"/>
</dbReference>
<evidence type="ECO:0000256" key="1">
    <source>
        <dbReference type="PROSITE-ProRule" id="PRU01109"/>
    </source>
</evidence>
<protein>
    <submittedName>
        <fullName evidence="3">Orange carotenoid protein</fullName>
    </submittedName>
</protein>
<dbReference type="RefSeq" id="WP_166276156.1">
    <property type="nucleotide sequence ID" value="NZ_JTHE03000091.1"/>
</dbReference>
<dbReference type="AlphaFoldDB" id="A0ABD4T6Z1"/>
<keyword evidence="4" id="KW-1185">Reference proteome</keyword>
<evidence type="ECO:0000259" key="2">
    <source>
        <dbReference type="PROSITE" id="PS51773"/>
    </source>
</evidence>
<accession>A0ABD4T6Z1</accession>
<keyword evidence="1" id="KW-0042">Antenna complex</keyword>
<proteinExistence type="inferred from homology"/>
<dbReference type="InterPro" id="IPR015233">
    <property type="entry name" value="Orange_carotenoid-bd_N"/>
</dbReference>
<keyword evidence="1" id="KW-0793">Thylakoid</keyword>
<reference evidence="3 4" key="1">
    <citation type="journal article" date="2015" name="Genome Announc.">
        <title>Draft Genome Sequence of Filamentous Marine Cyanobacterium Lyngbya confervoides Strain BDU141951.</title>
        <authorList>
            <person name="Chandrababunaidu M.M."/>
            <person name="Sen D."/>
            <person name="Tripathy S."/>
        </authorList>
    </citation>
    <scope>NUCLEOTIDE SEQUENCE [LARGE SCALE GENOMIC DNA]</scope>
    <source>
        <strain evidence="3 4">BDU141951</strain>
    </source>
</reference>
<organism evidence="3 4">
    <name type="scientific">Lyngbya confervoides BDU141951</name>
    <dbReference type="NCBI Taxonomy" id="1574623"/>
    <lineage>
        <taxon>Bacteria</taxon>
        <taxon>Bacillati</taxon>
        <taxon>Cyanobacteriota</taxon>
        <taxon>Cyanophyceae</taxon>
        <taxon>Oscillatoriophycideae</taxon>
        <taxon>Oscillatoriales</taxon>
        <taxon>Microcoleaceae</taxon>
        <taxon>Lyngbya</taxon>
    </lineage>
</organism>
<dbReference type="EMBL" id="JTHE03000091">
    <property type="protein sequence ID" value="MCM1984335.1"/>
    <property type="molecule type" value="Genomic_DNA"/>
</dbReference>
<dbReference type="GO" id="GO:0016037">
    <property type="term" value="P:light absorption"/>
    <property type="evidence" value="ECO:0007669"/>
    <property type="project" value="UniProtKB-UniRule"/>
</dbReference>
<sequence length="165" mass="18242">MYSSSTFNLSLDSSVQTPVEAALSAFQALSTNGKLGLLWDLYCNLGGAITPAATGAARVQFIQGLLDQVKRLSFEDQLRFMRDLADRANTPLTRAYGVFTNNNKLAFWYQLAELMEAGEVIPVPESYRLSRDASIVFSQISALDFNQQITVLRQAVVQMGYDPFA</sequence>
<keyword evidence="1" id="KW-0472">Membrane</keyword>
<comment type="similarity">
    <text evidence="1">Belongs to the orange carotenoid-binding protein family.</text>
</comment>
<evidence type="ECO:0000313" key="3">
    <source>
        <dbReference type="EMBL" id="MCM1984335.1"/>
    </source>
</evidence>
<name>A0ABD4T6Z1_9CYAN</name>
<feature type="domain" description="OCP N-terminal" evidence="2">
    <location>
        <begin position="16"/>
        <end position="165"/>
    </location>
</feature>
<evidence type="ECO:0000313" key="4">
    <source>
        <dbReference type="Proteomes" id="UP000031561"/>
    </source>
</evidence>
<dbReference type="SUPFAM" id="SSF81930">
    <property type="entry name" value="Orange carotenoid protein, N-terminal domain"/>
    <property type="match status" value="1"/>
</dbReference>
<dbReference type="Gene3D" id="1.10.2090.10">
    <property type="entry name" value="Orange carotenoid-binding protein, N-terminal domain"/>
    <property type="match status" value="1"/>
</dbReference>
<dbReference type="PROSITE" id="PS51773">
    <property type="entry name" value="OCP_N"/>
    <property type="match status" value="1"/>
</dbReference>
<comment type="caution">
    <text evidence="3">The sequence shown here is derived from an EMBL/GenBank/DDBJ whole genome shotgun (WGS) entry which is preliminary data.</text>
</comment>
<dbReference type="InterPro" id="IPR036917">
    <property type="entry name" value="Orange_carotenoid-bd_N_sf"/>
</dbReference>
<dbReference type="GO" id="GO:0030089">
    <property type="term" value="C:phycobilisome"/>
    <property type="evidence" value="ECO:0007669"/>
    <property type="project" value="UniProtKB-UniRule"/>
</dbReference>
<dbReference type="Proteomes" id="UP000031561">
    <property type="component" value="Unassembled WGS sequence"/>
</dbReference>